<dbReference type="InterPro" id="IPR009075">
    <property type="entry name" value="AcylCo_DH/oxidase_C"/>
</dbReference>
<dbReference type="SUPFAM" id="SSF56645">
    <property type="entry name" value="Acyl-CoA dehydrogenase NM domain-like"/>
    <property type="match status" value="1"/>
</dbReference>
<dbReference type="GO" id="GO:0016627">
    <property type="term" value="F:oxidoreductase activity, acting on the CH-CH group of donors"/>
    <property type="evidence" value="ECO:0007669"/>
    <property type="project" value="InterPro"/>
</dbReference>
<keyword evidence="4 6" id="KW-0274">FAD</keyword>
<protein>
    <submittedName>
        <fullName evidence="10">Acyl-CoA dehydrogenase family protein</fullName>
    </submittedName>
</protein>
<dbReference type="InterPro" id="IPR036250">
    <property type="entry name" value="AcylCo_DH-like_C"/>
</dbReference>
<evidence type="ECO:0000256" key="5">
    <source>
        <dbReference type="ARBA" id="ARBA00023002"/>
    </source>
</evidence>
<name>A0A937I0A8_9GAMM</name>
<reference evidence="10" key="1">
    <citation type="submission" date="2020-10" db="EMBL/GenBank/DDBJ databases">
        <title>Microbiome of the Black Sea water column analyzed by genome centric metagenomics.</title>
        <authorList>
            <person name="Cabello-Yeves P.J."/>
            <person name="Callieri C."/>
            <person name="Picazo A."/>
            <person name="Mehrshad M."/>
            <person name="Haro-Moreno J.M."/>
            <person name="Roda-Garcia J."/>
            <person name="Dzembekova N."/>
            <person name="Slabakova V."/>
            <person name="Slabakova N."/>
            <person name="Moncheva S."/>
            <person name="Rodriguez-Valera F."/>
        </authorList>
    </citation>
    <scope>NUCLEOTIDE SEQUENCE</scope>
    <source>
        <strain evidence="10">BS307-5m-G49</strain>
    </source>
</reference>
<sequence length="405" mass="44933">MENLDQFRKETKEWLEENCPPEMRKPMGPGDVVWGGRNCKFPHPDAKLWLERMGEKGWTCPTWPKEYGGGGLSFDENKILQEELMAIRARPALSSFGIWMLGPALLEFASEEQKKKYIPEIVKGEIRWCQGYSEPGSGSDLASLKTKAEDNGDHFVVNGQKVWTSYADDCDMIFTLARTGPQEPKHDGISFLLIDMDQPGVTTKPIKLISGKSPFCETFFDNAIVPKENLVSELNKGWDVAKRLLQHERNMIAGMGLGGGGSAKKKKDQTISSGMATMAKTYVGEEEGKLANPGLRQKIASFDINSHAFSLTMRRASEESKSSNSGPSPASSMFKYYGSESNKLRYELMLEAMGTKALGWEGEGFGPAELAITREWLRTKANSIEGGTSEVQLNIIAKRVLDLPQ</sequence>
<keyword evidence="5 6" id="KW-0560">Oxidoreductase</keyword>
<dbReference type="InterPro" id="IPR009100">
    <property type="entry name" value="AcylCoA_DH/oxidase_NM_dom_sf"/>
</dbReference>
<feature type="domain" description="Acyl-CoA dehydrogenase/oxidase N-terminal" evidence="9">
    <location>
        <begin position="3"/>
        <end position="125"/>
    </location>
</feature>
<feature type="domain" description="Acyl-CoA oxidase/dehydrogenase middle" evidence="8">
    <location>
        <begin position="129"/>
        <end position="222"/>
    </location>
</feature>
<dbReference type="FunFam" id="2.40.110.10:FF:000011">
    <property type="entry name" value="Acyl-CoA dehydrogenase FadE34"/>
    <property type="match status" value="1"/>
</dbReference>
<evidence type="ECO:0000256" key="2">
    <source>
        <dbReference type="ARBA" id="ARBA00009347"/>
    </source>
</evidence>
<dbReference type="GO" id="GO:0005886">
    <property type="term" value="C:plasma membrane"/>
    <property type="evidence" value="ECO:0007669"/>
    <property type="project" value="TreeGrafter"/>
</dbReference>
<accession>A0A937I0A8</accession>
<organism evidence="10 11">
    <name type="scientific">SAR86 cluster bacterium</name>
    <dbReference type="NCBI Taxonomy" id="2030880"/>
    <lineage>
        <taxon>Bacteria</taxon>
        <taxon>Pseudomonadati</taxon>
        <taxon>Pseudomonadota</taxon>
        <taxon>Gammaproteobacteria</taxon>
        <taxon>SAR86 cluster</taxon>
    </lineage>
</organism>
<evidence type="ECO:0000256" key="3">
    <source>
        <dbReference type="ARBA" id="ARBA00022630"/>
    </source>
</evidence>
<dbReference type="Proteomes" id="UP000744438">
    <property type="component" value="Unassembled WGS sequence"/>
</dbReference>
<dbReference type="PANTHER" id="PTHR43292">
    <property type="entry name" value="ACYL-COA DEHYDROGENASE"/>
    <property type="match status" value="1"/>
</dbReference>
<evidence type="ECO:0000259" key="7">
    <source>
        <dbReference type="Pfam" id="PF00441"/>
    </source>
</evidence>
<comment type="cofactor">
    <cofactor evidence="1 6">
        <name>FAD</name>
        <dbReference type="ChEBI" id="CHEBI:57692"/>
    </cofactor>
</comment>
<evidence type="ECO:0000259" key="9">
    <source>
        <dbReference type="Pfam" id="PF02771"/>
    </source>
</evidence>
<evidence type="ECO:0000256" key="4">
    <source>
        <dbReference type="ARBA" id="ARBA00022827"/>
    </source>
</evidence>
<comment type="caution">
    <text evidence="10">The sequence shown here is derived from an EMBL/GenBank/DDBJ whole genome shotgun (WGS) entry which is preliminary data.</text>
</comment>
<dbReference type="Pfam" id="PF02770">
    <property type="entry name" value="Acyl-CoA_dh_M"/>
    <property type="match status" value="1"/>
</dbReference>
<dbReference type="Pfam" id="PF02771">
    <property type="entry name" value="Acyl-CoA_dh_N"/>
    <property type="match status" value="1"/>
</dbReference>
<dbReference type="EMBL" id="JADHQC010000009">
    <property type="protein sequence ID" value="MBL6811710.1"/>
    <property type="molecule type" value="Genomic_DNA"/>
</dbReference>
<dbReference type="InterPro" id="IPR037069">
    <property type="entry name" value="AcylCoA_DH/ox_N_sf"/>
</dbReference>
<evidence type="ECO:0000256" key="6">
    <source>
        <dbReference type="RuleBase" id="RU362125"/>
    </source>
</evidence>
<dbReference type="Gene3D" id="1.20.140.10">
    <property type="entry name" value="Butyryl-CoA Dehydrogenase, subunit A, domain 3"/>
    <property type="match status" value="1"/>
</dbReference>
<keyword evidence="3 6" id="KW-0285">Flavoprotein</keyword>
<dbReference type="InterPro" id="IPR006091">
    <property type="entry name" value="Acyl-CoA_Oxase/DH_mid-dom"/>
</dbReference>
<dbReference type="InterPro" id="IPR052161">
    <property type="entry name" value="Mycobact_Acyl-CoA_DH"/>
</dbReference>
<feature type="domain" description="Acyl-CoA dehydrogenase/oxidase C-terminal" evidence="7">
    <location>
        <begin position="235"/>
        <end position="401"/>
    </location>
</feature>
<dbReference type="Gene3D" id="2.40.110.10">
    <property type="entry name" value="Butyryl-CoA Dehydrogenase, subunit A, domain 2"/>
    <property type="match status" value="1"/>
</dbReference>
<dbReference type="Gene3D" id="1.10.540.10">
    <property type="entry name" value="Acyl-CoA dehydrogenase/oxidase, N-terminal domain"/>
    <property type="match status" value="1"/>
</dbReference>
<proteinExistence type="inferred from homology"/>
<evidence type="ECO:0000259" key="8">
    <source>
        <dbReference type="Pfam" id="PF02770"/>
    </source>
</evidence>
<gene>
    <name evidence="10" type="ORF">ISQ63_02365</name>
</gene>
<dbReference type="PANTHER" id="PTHR43292:SF3">
    <property type="entry name" value="ACYL-COA DEHYDROGENASE FADE29"/>
    <property type="match status" value="1"/>
</dbReference>
<dbReference type="AlphaFoldDB" id="A0A937I0A8"/>
<evidence type="ECO:0000313" key="11">
    <source>
        <dbReference type="Proteomes" id="UP000744438"/>
    </source>
</evidence>
<comment type="similarity">
    <text evidence="2 6">Belongs to the acyl-CoA dehydrogenase family.</text>
</comment>
<dbReference type="InterPro" id="IPR046373">
    <property type="entry name" value="Acyl-CoA_Oxase/DH_mid-dom_sf"/>
</dbReference>
<dbReference type="SUPFAM" id="SSF47203">
    <property type="entry name" value="Acyl-CoA dehydrogenase C-terminal domain-like"/>
    <property type="match status" value="1"/>
</dbReference>
<evidence type="ECO:0000313" key="10">
    <source>
        <dbReference type="EMBL" id="MBL6811710.1"/>
    </source>
</evidence>
<dbReference type="InterPro" id="IPR013786">
    <property type="entry name" value="AcylCoA_DH/ox_N"/>
</dbReference>
<dbReference type="GO" id="GO:0050660">
    <property type="term" value="F:flavin adenine dinucleotide binding"/>
    <property type="evidence" value="ECO:0007669"/>
    <property type="project" value="InterPro"/>
</dbReference>
<dbReference type="Pfam" id="PF00441">
    <property type="entry name" value="Acyl-CoA_dh_1"/>
    <property type="match status" value="1"/>
</dbReference>
<evidence type="ECO:0000256" key="1">
    <source>
        <dbReference type="ARBA" id="ARBA00001974"/>
    </source>
</evidence>